<evidence type="ECO:0000256" key="1">
    <source>
        <dbReference type="SAM" id="MobiDB-lite"/>
    </source>
</evidence>
<feature type="compositionally biased region" description="Pro residues" evidence="1">
    <location>
        <begin position="671"/>
        <end position="680"/>
    </location>
</feature>
<dbReference type="OrthoDB" id="9772884at2"/>
<dbReference type="EMBL" id="LT670849">
    <property type="protein sequence ID" value="SHN80673.1"/>
    <property type="molecule type" value="Genomic_DNA"/>
</dbReference>
<dbReference type="PANTHER" id="PTHR38454:SF1">
    <property type="entry name" value="INTEGRAL MEMBRANE PROTEIN"/>
    <property type="match status" value="1"/>
</dbReference>
<accession>A0A1M7UCF5</accession>
<feature type="transmembrane region" description="Helical" evidence="2">
    <location>
        <begin position="199"/>
        <end position="217"/>
    </location>
</feature>
<keyword evidence="2" id="KW-0472">Membrane</keyword>
<keyword evidence="2" id="KW-0812">Transmembrane</keyword>
<feature type="transmembrane region" description="Helical" evidence="2">
    <location>
        <begin position="339"/>
        <end position="358"/>
    </location>
</feature>
<dbReference type="AlphaFoldDB" id="A0A1M7UCF5"/>
<reference evidence="4" key="1">
    <citation type="submission" date="2016-11" db="EMBL/GenBank/DDBJ databases">
        <authorList>
            <person name="Varghese N."/>
            <person name="Submissions S."/>
        </authorList>
    </citation>
    <scope>NUCLEOTIDE SEQUENCE [LARGE SCALE GENOMIC DNA]</scope>
    <source>
        <strain evidence="4">GAS401</strain>
    </source>
</reference>
<feature type="transmembrane region" description="Helical" evidence="2">
    <location>
        <begin position="407"/>
        <end position="429"/>
    </location>
</feature>
<feature type="transmembrane region" description="Helical" evidence="2">
    <location>
        <begin position="152"/>
        <end position="169"/>
    </location>
</feature>
<feature type="transmembrane region" description="Helical" evidence="2">
    <location>
        <begin position="441"/>
        <end position="458"/>
    </location>
</feature>
<name>A0A1M7UCF5_9BRAD</name>
<feature type="transmembrane region" description="Helical" evidence="2">
    <location>
        <begin position="229"/>
        <end position="254"/>
    </location>
</feature>
<feature type="transmembrane region" description="Helical" evidence="2">
    <location>
        <begin position="311"/>
        <end position="327"/>
    </location>
</feature>
<feature type="transmembrane region" description="Helical" evidence="2">
    <location>
        <begin position="465"/>
        <end position="482"/>
    </location>
</feature>
<evidence type="ECO:0008006" key="5">
    <source>
        <dbReference type="Google" id="ProtNLM"/>
    </source>
</evidence>
<keyword evidence="2" id="KW-1133">Transmembrane helix</keyword>
<sequence>MTRPDDNRALDSELAIAAVFVSTIWVVAILHWIAKDAVIPWDSKNQFYAFFRFLSETLHSGELPFWNPYHYGGHPSVADPQSLIFSPVFAAWAAIDRFPTMRAFDIVVQAHLLLGGLAIVFIGWRARWSIASCVLAATLFMLGGPASGRLQHTGIILSYSAFPVALLFLQLGLERRSYILALGFSVVAVGMALGRNQVALLLCALLISAAVAEILGAQKSMRYLRERGGVLALMIVAGGALLFIPLLLTAQFAILSNRPSEGLDEALRGSLYPANFATVAIPNIFGTHSAYWGPGAATSADVDLTDDSENYLFLGGVPTFVLLWLGVAGRRAWQPGRRLMACALVISCLFMLGRYTPLYSLGFRFIPAIDLFRRPTDASFVFAIAAAFLAGHCLTDYVRNGMPHFRIVSTLLALLVSLAIAVSAVEFSARTGHAADATHEALVSLALMLAAGLFLFAARSAPARAGAAIVVTLAAATELTWWNTASRLNAEPWNFYAVLEAPSGANAATIALLEQSIEADHRRGDYPRVEVLGLGGPWQNLAMVRGWEATNGYNPLRIGSYDRLVSPGEQNWDVSQRQFPRSFDNYSCSLAKALGLTYLILGSALQDLPGLSILPSSELLLSGPPIWLYRIQGASPRVSMVSEFITAAPRVDLPFSRTDYDSPPGIGAPPDRSPALPPPAGALPGKAKIELLAPGRLGVVTTSTTAAFLLVHDLFYPGWVAEIDGKRTPMVRADVLFRAVEVPAGMHHVTFSFAPFSSENLKGALADALSLRAAPR</sequence>
<evidence type="ECO:0000313" key="3">
    <source>
        <dbReference type="EMBL" id="SHN80673.1"/>
    </source>
</evidence>
<organism evidence="3 4">
    <name type="scientific">Bradyrhizobium erythrophlei</name>
    <dbReference type="NCBI Taxonomy" id="1437360"/>
    <lineage>
        <taxon>Bacteria</taxon>
        <taxon>Pseudomonadati</taxon>
        <taxon>Pseudomonadota</taxon>
        <taxon>Alphaproteobacteria</taxon>
        <taxon>Hyphomicrobiales</taxon>
        <taxon>Nitrobacteraceae</taxon>
        <taxon>Bradyrhizobium</taxon>
    </lineage>
</organism>
<keyword evidence="4" id="KW-1185">Reference proteome</keyword>
<dbReference type="Proteomes" id="UP000184096">
    <property type="component" value="Chromosome I"/>
</dbReference>
<feature type="transmembrane region" description="Helical" evidence="2">
    <location>
        <begin position="12"/>
        <end position="34"/>
    </location>
</feature>
<evidence type="ECO:0000256" key="2">
    <source>
        <dbReference type="SAM" id="Phobius"/>
    </source>
</evidence>
<feature type="region of interest" description="Disordered" evidence="1">
    <location>
        <begin position="659"/>
        <end position="680"/>
    </location>
</feature>
<gene>
    <name evidence="3" type="ORF">SAMN05444170_4466</name>
</gene>
<feature type="transmembrane region" description="Helical" evidence="2">
    <location>
        <begin position="129"/>
        <end position="146"/>
    </location>
</feature>
<feature type="transmembrane region" description="Helical" evidence="2">
    <location>
        <begin position="176"/>
        <end position="193"/>
    </location>
</feature>
<protein>
    <recommendedName>
        <fullName evidence="5">YfhO family protein</fullName>
    </recommendedName>
</protein>
<feature type="transmembrane region" description="Helical" evidence="2">
    <location>
        <begin position="378"/>
        <end position="395"/>
    </location>
</feature>
<proteinExistence type="predicted"/>
<dbReference type="RefSeq" id="WP_083587686.1">
    <property type="nucleotide sequence ID" value="NZ_LT670849.1"/>
</dbReference>
<feature type="transmembrane region" description="Helical" evidence="2">
    <location>
        <begin position="106"/>
        <end position="124"/>
    </location>
</feature>
<dbReference type="InterPro" id="IPR018580">
    <property type="entry name" value="Uncharacterised_YfhO"/>
</dbReference>
<dbReference type="PANTHER" id="PTHR38454">
    <property type="entry name" value="INTEGRAL MEMBRANE PROTEIN-RELATED"/>
    <property type="match status" value="1"/>
</dbReference>
<evidence type="ECO:0000313" key="4">
    <source>
        <dbReference type="Proteomes" id="UP000184096"/>
    </source>
</evidence>